<name>A0AAV4WG37_CAEEX</name>
<evidence type="ECO:0000313" key="3">
    <source>
        <dbReference type="EMBL" id="GIY81323.1"/>
    </source>
</evidence>
<keyword evidence="2" id="KW-1133">Transmembrane helix</keyword>
<dbReference type="EMBL" id="BPLR01016109">
    <property type="protein sequence ID" value="GIY81323.1"/>
    <property type="molecule type" value="Genomic_DNA"/>
</dbReference>
<dbReference type="Proteomes" id="UP001054945">
    <property type="component" value="Unassembled WGS sequence"/>
</dbReference>
<evidence type="ECO:0000313" key="4">
    <source>
        <dbReference type="Proteomes" id="UP001054945"/>
    </source>
</evidence>
<feature type="compositionally biased region" description="Basic and acidic residues" evidence="1">
    <location>
        <begin position="201"/>
        <end position="212"/>
    </location>
</feature>
<feature type="transmembrane region" description="Helical" evidence="2">
    <location>
        <begin position="78"/>
        <end position="96"/>
    </location>
</feature>
<keyword evidence="2" id="KW-0472">Membrane</keyword>
<evidence type="ECO:0000256" key="1">
    <source>
        <dbReference type="SAM" id="MobiDB-lite"/>
    </source>
</evidence>
<keyword evidence="4" id="KW-1185">Reference proteome</keyword>
<feature type="region of interest" description="Disordered" evidence="1">
    <location>
        <begin position="198"/>
        <end position="223"/>
    </location>
</feature>
<sequence length="223" mass="25325">MEEKTLKEPSYTVGKLGTFIVFGVLTIVLVFAAEQMGGVLQAALTVHGIIGGPMLGGLHPGDVHPICEYLEKLFNYNAFSDLVISLLIRLLHAFALELKHRAIERKASHCFSLLFVIPMKQRIACVGYLVTSISFVVPFRNTSFYLLRINCATGCVDGFGERDRDRHVVRDGRLLESPLQPRGIPLLRQLHRSLLQRHPRRQQDVRTRDHHQQVSHPTFDYLF</sequence>
<protein>
    <submittedName>
        <fullName evidence="3">Uncharacterized protein</fullName>
    </submittedName>
</protein>
<proteinExistence type="predicted"/>
<reference evidence="3 4" key="1">
    <citation type="submission" date="2021-06" db="EMBL/GenBank/DDBJ databases">
        <title>Caerostris extrusa draft genome.</title>
        <authorList>
            <person name="Kono N."/>
            <person name="Arakawa K."/>
        </authorList>
    </citation>
    <scope>NUCLEOTIDE SEQUENCE [LARGE SCALE GENOMIC DNA]</scope>
</reference>
<dbReference type="AlphaFoldDB" id="A0AAV4WG37"/>
<feature type="transmembrane region" description="Helical" evidence="2">
    <location>
        <begin position="12"/>
        <end position="32"/>
    </location>
</feature>
<accession>A0AAV4WG37</accession>
<organism evidence="3 4">
    <name type="scientific">Caerostris extrusa</name>
    <name type="common">Bark spider</name>
    <name type="synonym">Caerostris bankana</name>
    <dbReference type="NCBI Taxonomy" id="172846"/>
    <lineage>
        <taxon>Eukaryota</taxon>
        <taxon>Metazoa</taxon>
        <taxon>Ecdysozoa</taxon>
        <taxon>Arthropoda</taxon>
        <taxon>Chelicerata</taxon>
        <taxon>Arachnida</taxon>
        <taxon>Araneae</taxon>
        <taxon>Araneomorphae</taxon>
        <taxon>Entelegynae</taxon>
        <taxon>Araneoidea</taxon>
        <taxon>Araneidae</taxon>
        <taxon>Caerostris</taxon>
    </lineage>
</organism>
<evidence type="ECO:0000256" key="2">
    <source>
        <dbReference type="SAM" id="Phobius"/>
    </source>
</evidence>
<comment type="caution">
    <text evidence="3">The sequence shown here is derived from an EMBL/GenBank/DDBJ whole genome shotgun (WGS) entry which is preliminary data.</text>
</comment>
<feature type="transmembrane region" description="Helical" evidence="2">
    <location>
        <begin position="39"/>
        <end position="58"/>
    </location>
</feature>
<keyword evidence="2" id="KW-0812">Transmembrane</keyword>
<gene>
    <name evidence="3" type="ORF">CEXT_361521</name>
</gene>